<gene>
    <name evidence="1" type="ORF">BD311DRAFT_781684</name>
</gene>
<dbReference type="PANTHER" id="PTHR38926">
    <property type="entry name" value="F-BOX DOMAIN CONTAINING PROTEIN, EXPRESSED"/>
    <property type="match status" value="1"/>
</dbReference>
<dbReference type="AlphaFoldDB" id="A0A4Q9MCN1"/>
<organism evidence="1">
    <name type="scientific">Dichomitus squalens</name>
    <dbReference type="NCBI Taxonomy" id="114155"/>
    <lineage>
        <taxon>Eukaryota</taxon>
        <taxon>Fungi</taxon>
        <taxon>Dikarya</taxon>
        <taxon>Basidiomycota</taxon>
        <taxon>Agaricomycotina</taxon>
        <taxon>Agaricomycetes</taxon>
        <taxon>Polyporales</taxon>
        <taxon>Polyporaceae</taxon>
        <taxon>Dichomitus</taxon>
    </lineage>
</organism>
<dbReference type="Gene3D" id="3.80.10.10">
    <property type="entry name" value="Ribonuclease Inhibitor"/>
    <property type="match status" value="1"/>
</dbReference>
<dbReference type="EMBL" id="ML143504">
    <property type="protein sequence ID" value="TBU23471.1"/>
    <property type="molecule type" value="Genomic_DNA"/>
</dbReference>
<accession>A0A4Q9MCN1</accession>
<dbReference type="PANTHER" id="PTHR38926:SF72">
    <property type="entry name" value="IM:7136021-RELATED"/>
    <property type="match status" value="1"/>
</dbReference>
<dbReference type="InterPro" id="IPR032675">
    <property type="entry name" value="LRR_dom_sf"/>
</dbReference>
<reference evidence="1" key="1">
    <citation type="submission" date="2019-01" db="EMBL/GenBank/DDBJ databases">
        <title>Draft genome sequences of three monokaryotic isolates of the white-rot basidiomycete fungus Dichomitus squalens.</title>
        <authorList>
            <consortium name="DOE Joint Genome Institute"/>
            <person name="Lopez S.C."/>
            <person name="Andreopoulos B."/>
            <person name="Pangilinan J."/>
            <person name="Lipzen A."/>
            <person name="Riley R."/>
            <person name="Ahrendt S."/>
            <person name="Ng V."/>
            <person name="Barry K."/>
            <person name="Daum C."/>
            <person name="Grigoriev I.V."/>
            <person name="Hilden K.S."/>
            <person name="Makela M.R."/>
            <person name="de Vries R.P."/>
        </authorList>
    </citation>
    <scope>NUCLEOTIDE SEQUENCE [LARGE SCALE GENOMIC DNA]</scope>
    <source>
        <strain evidence="1">OM18370.1</strain>
    </source>
</reference>
<evidence type="ECO:0000313" key="1">
    <source>
        <dbReference type="EMBL" id="TBU23471.1"/>
    </source>
</evidence>
<dbReference type="Proteomes" id="UP000292957">
    <property type="component" value="Unassembled WGS sequence"/>
</dbReference>
<dbReference type="SUPFAM" id="SSF52047">
    <property type="entry name" value="RNI-like"/>
    <property type="match status" value="1"/>
</dbReference>
<name>A0A4Q9MCN1_9APHY</name>
<dbReference type="OrthoDB" id="2750047at2759"/>
<proteinExistence type="predicted"/>
<sequence length="458" mass="50726">MVLTVTHRAPIASLPVELLSYIFLLGAHTPDPEHHEEGYSTDELTRDGISPCMSSSSTSPEVFASVNKHWRVVALGTPHLWTRIVVTIGDTMNDRGGPIFANASRYLARSAKCLLDIFIDARDPDWDFSEVDPYNDELYDYQHPFRVEHMHHVLNILLPHVRRFRSLAILTDRWAPMQTALDCISMELPQLVSAPRPLPLSLPSLESLVLMRCNEFVPYLAEFSPADRKDPNYLPFSALLRANERAQTDEPVLPRLKKLILSGVHTNWAELPRLLPAQLTARAPGLETLQLSYHCNEVRPTERDFKALLERCPRLKELTVRVSGPRSPGDMSTSCSSSYVEEPLPLPCLESIELGYDDAYAAATILDTLNAPALRHLALEESSSPALEERLDAEPLLTACTVPTAQASVAAGKPPFPALESLALTKVDASAEAFAALYKALPSLRELTVSQIFDPSPG</sequence>
<protein>
    <submittedName>
        <fullName evidence="1">Uncharacterized protein</fullName>
    </submittedName>
</protein>